<feature type="region of interest" description="Disordered" evidence="5">
    <location>
        <begin position="158"/>
        <end position="216"/>
    </location>
</feature>
<keyword evidence="2" id="KW-0805">Transcription regulation</keyword>
<dbReference type="InterPro" id="IPR000847">
    <property type="entry name" value="LysR_HTH_N"/>
</dbReference>
<dbReference type="SUPFAM" id="SSF53850">
    <property type="entry name" value="Periplasmic binding protein-like II"/>
    <property type="match status" value="1"/>
</dbReference>
<evidence type="ECO:0000313" key="8">
    <source>
        <dbReference type="Proteomes" id="UP000530928"/>
    </source>
</evidence>
<dbReference type="InterPro" id="IPR036388">
    <property type="entry name" value="WH-like_DNA-bd_sf"/>
</dbReference>
<evidence type="ECO:0000259" key="6">
    <source>
        <dbReference type="PROSITE" id="PS50931"/>
    </source>
</evidence>
<reference evidence="7 8" key="1">
    <citation type="submission" date="2020-07" db="EMBL/GenBank/DDBJ databases">
        <title>Genomic Encyclopedia of Type Strains, Phase IV (KMG-IV): sequencing the most valuable type-strain genomes for metagenomic binning, comparative biology and taxonomic classification.</title>
        <authorList>
            <person name="Goeker M."/>
        </authorList>
    </citation>
    <scope>NUCLEOTIDE SEQUENCE [LARGE SCALE GENOMIC DNA]</scope>
    <source>
        <strain evidence="7 8">DSM 45533</strain>
    </source>
</reference>
<dbReference type="GO" id="GO:0032993">
    <property type="term" value="C:protein-DNA complex"/>
    <property type="evidence" value="ECO:0007669"/>
    <property type="project" value="TreeGrafter"/>
</dbReference>
<dbReference type="Proteomes" id="UP000530928">
    <property type="component" value="Unassembled WGS sequence"/>
</dbReference>
<keyword evidence="3 7" id="KW-0238">DNA-binding</keyword>
<dbReference type="Pfam" id="PF00126">
    <property type="entry name" value="HTH_1"/>
    <property type="match status" value="1"/>
</dbReference>
<dbReference type="Gene3D" id="1.10.10.10">
    <property type="entry name" value="Winged helix-like DNA-binding domain superfamily/Winged helix DNA-binding domain"/>
    <property type="match status" value="1"/>
</dbReference>
<dbReference type="GO" id="GO:0003700">
    <property type="term" value="F:DNA-binding transcription factor activity"/>
    <property type="evidence" value="ECO:0007669"/>
    <property type="project" value="InterPro"/>
</dbReference>
<keyword evidence="8" id="KW-1185">Reference proteome</keyword>
<sequence length="330" mass="34905">MAERLSFSRAAADLGLSQPAMSQAVTRLEKALAVRLFERNAREVRLTPAGKGLLEHARQVLDSVHALESEAARLARPIIHLAYPSLAGPLAARIARRLANAHPPVVVELHNAGRGAAIAALDSGEASVAIMAIPAPARFVTGARFHVALDRLAVPAGDRLAQPSGGRPPRVPVAGGHPSMPGGRPARTSTPSGRPSVPGLRPPRSSLPGADPVAEGVRPEQLAGRDILLPRNRPPGGAWAKLAERLPGRHRAIAEDLDDFTGALDLVAAGAGLLPIPQLVARTLRRDDVHYVPLEAGELRLTYGVAWLRDQVTPDLLALVKAVQDSLWTR</sequence>
<evidence type="ECO:0000256" key="2">
    <source>
        <dbReference type="ARBA" id="ARBA00023015"/>
    </source>
</evidence>
<dbReference type="PANTHER" id="PTHR30346:SF28">
    <property type="entry name" value="HTH-TYPE TRANSCRIPTIONAL REGULATOR CYNR"/>
    <property type="match status" value="1"/>
</dbReference>
<evidence type="ECO:0000256" key="3">
    <source>
        <dbReference type="ARBA" id="ARBA00023125"/>
    </source>
</evidence>
<name>A0A7W0CCS9_9ACTN</name>
<dbReference type="EMBL" id="JACDUR010000001">
    <property type="protein sequence ID" value="MBA2888783.1"/>
    <property type="molecule type" value="Genomic_DNA"/>
</dbReference>
<dbReference type="GO" id="GO:0003677">
    <property type="term" value="F:DNA binding"/>
    <property type="evidence" value="ECO:0007669"/>
    <property type="project" value="UniProtKB-KW"/>
</dbReference>
<dbReference type="SUPFAM" id="SSF46785">
    <property type="entry name" value="Winged helix' DNA-binding domain"/>
    <property type="match status" value="1"/>
</dbReference>
<dbReference type="Pfam" id="PF03466">
    <property type="entry name" value="LysR_substrate"/>
    <property type="match status" value="1"/>
</dbReference>
<feature type="compositionally biased region" description="Low complexity" evidence="5">
    <location>
        <begin position="163"/>
        <end position="176"/>
    </location>
</feature>
<dbReference type="Gene3D" id="3.40.190.10">
    <property type="entry name" value="Periplasmic binding protein-like II"/>
    <property type="match status" value="3"/>
</dbReference>
<dbReference type="FunFam" id="1.10.10.10:FF:000001">
    <property type="entry name" value="LysR family transcriptional regulator"/>
    <property type="match status" value="1"/>
</dbReference>
<gene>
    <name evidence="7" type="ORF">HNR30_000118</name>
</gene>
<evidence type="ECO:0000256" key="4">
    <source>
        <dbReference type="ARBA" id="ARBA00023163"/>
    </source>
</evidence>
<evidence type="ECO:0000313" key="7">
    <source>
        <dbReference type="EMBL" id="MBA2888783.1"/>
    </source>
</evidence>
<dbReference type="PROSITE" id="PS50931">
    <property type="entry name" value="HTH_LYSR"/>
    <property type="match status" value="1"/>
</dbReference>
<feature type="domain" description="HTH lysR-type" evidence="6">
    <location>
        <begin position="1"/>
        <end position="47"/>
    </location>
</feature>
<dbReference type="PRINTS" id="PR00039">
    <property type="entry name" value="HTHLYSR"/>
</dbReference>
<dbReference type="AlphaFoldDB" id="A0A7W0CCS9"/>
<comment type="caution">
    <text evidence="7">The sequence shown here is derived from an EMBL/GenBank/DDBJ whole genome shotgun (WGS) entry which is preliminary data.</text>
</comment>
<evidence type="ECO:0000256" key="5">
    <source>
        <dbReference type="SAM" id="MobiDB-lite"/>
    </source>
</evidence>
<accession>A0A7W0CCS9</accession>
<dbReference type="PANTHER" id="PTHR30346">
    <property type="entry name" value="TRANSCRIPTIONAL DUAL REGULATOR HCAR-RELATED"/>
    <property type="match status" value="1"/>
</dbReference>
<proteinExistence type="inferred from homology"/>
<evidence type="ECO:0000256" key="1">
    <source>
        <dbReference type="ARBA" id="ARBA00009437"/>
    </source>
</evidence>
<dbReference type="InterPro" id="IPR036390">
    <property type="entry name" value="WH_DNA-bd_sf"/>
</dbReference>
<dbReference type="InterPro" id="IPR005119">
    <property type="entry name" value="LysR_subst-bd"/>
</dbReference>
<keyword evidence="4" id="KW-0804">Transcription</keyword>
<protein>
    <submittedName>
        <fullName evidence="7">DNA-binding transcriptional LysR family regulator</fullName>
    </submittedName>
</protein>
<comment type="similarity">
    <text evidence="1">Belongs to the LysR transcriptional regulatory family.</text>
</comment>
<organism evidence="7 8">
    <name type="scientific">Nonomuraea soli</name>
    <dbReference type="NCBI Taxonomy" id="1032476"/>
    <lineage>
        <taxon>Bacteria</taxon>
        <taxon>Bacillati</taxon>
        <taxon>Actinomycetota</taxon>
        <taxon>Actinomycetes</taxon>
        <taxon>Streptosporangiales</taxon>
        <taxon>Streptosporangiaceae</taxon>
        <taxon>Nonomuraea</taxon>
    </lineage>
</organism>